<reference evidence="2" key="1">
    <citation type="journal article" date="2022" name="bioRxiv">
        <title>Sequencing and chromosome-scale assembly of the giantPleurodeles waltlgenome.</title>
        <authorList>
            <person name="Brown T."/>
            <person name="Elewa A."/>
            <person name="Iarovenko S."/>
            <person name="Subramanian E."/>
            <person name="Araus A.J."/>
            <person name="Petzold A."/>
            <person name="Susuki M."/>
            <person name="Suzuki K.-i.T."/>
            <person name="Hayashi T."/>
            <person name="Toyoda A."/>
            <person name="Oliveira C."/>
            <person name="Osipova E."/>
            <person name="Leigh N.D."/>
            <person name="Simon A."/>
            <person name="Yun M.H."/>
        </authorList>
    </citation>
    <scope>NUCLEOTIDE SEQUENCE</scope>
    <source>
        <strain evidence="2">20211129_DDA</strain>
        <tissue evidence="2">Liver</tissue>
    </source>
</reference>
<evidence type="ECO:0000313" key="2">
    <source>
        <dbReference type="EMBL" id="KAJ1207419.1"/>
    </source>
</evidence>
<protein>
    <submittedName>
        <fullName evidence="2">Uncharacterized protein</fullName>
    </submittedName>
</protein>
<evidence type="ECO:0000313" key="3">
    <source>
        <dbReference type="Proteomes" id="UP001066276"/>
    </source>
</evidence>
<dbReference type="Proteomes" id="UP001066276">
    <property type="component" value="Chromosome 1_2"/>
</dbReference>
<sequence length="197" mass="21305">MAGLVRFSGQGFSIRGRARRAAHLQRLSGGGGRQGSPAQSRASRPRPQPPIWSVPWRRGGRREGGVGGEGPPPPPRRCGSRFAVGRGSLPAARLPALSPRLRSRPAVSGCSRASLPGGSERSLSRTPPFWAQPAPVLWRAKVEPKRSTARQGERRFHVGEAAGSQGVSLRLRWSWMACRLEADDRGVRSTTKVRPQS</sequence>
<accession>A0AAV7W2X5</accession>
<dbReference type="EMBL" id="JANPWB010000002">
    <property type="protein sequence ID" value="KAJ1207419.1"/>
    <property type="molecule type" value="Genomic_DNA"/>
</dbReference>
<feature type="region of interest" description="Disordered" evidence="1">
    <location>
        <begin position="1"/>
        <end position="128"/>
    </location>
</feature>
<keyword evidence="3" id="KW-1185">Reference proteome</keyword>
<comment type="caution">
    <text evidence="2">The sequence shown here is derived from an EMBL/GenBank/DDBJ whole genome shotgun (WGS) entry which is preliminary data.</text>
</comment>
<name>A0AAV7W2X5_PLEWA</name>
<gene>
    <name evidence="2" type="ORF">NDU88_002810</name>
</gene>
<evidence type="ECO:0000256" key="1">
    <source>
        <dbReference type="SAM" id="MobiDB-lite"/>
    </source>
</evidence>
<proteinExistence type="predicted"/>
<dbReference type="AlphaFoldDB" id="A0AAV7W2X5"/>
<organism evidence="2 3">
    <name type="scientific">Pleurodeles waltl</name>
    <name type="common">Iberian ribbed newt</name>
    <dbReference type="NCBI Taxonomy" id="8319"/>
    <lineage>
        <taxon>Eukaryota</taxon>
        <taxon>Metazoa</taxon>
        <taxon>Chordata</taxon>
        <taxon>Craniata</taxon>
        <taxon>Vertebrata</taxon>
        <taxon>Euteleostomi</taxon>
        <taxon>Amphibia</taxon>
        <taxon>Batrachia</taxon>
        <taxon>Caudata</taxon>
        <taxon>Salamandroidea</taxon>
        <taxon>Salamandridae</taxon>
        <taxon>Pleurodelinae</taxon>
        <taxon>Pleurodeles</taxon>
    </lineage>
</organism>
<feature type="compositionally biased region" description="Low complexity" evidence="1">
    <location>
        <begin position="88"/>
        <end position="106"/>
    </location>
</feature>